<dbReference type="GO" id="GO:0006508">
    <property type="term" value="P:proteolysis"/>
    <property type="evidence" value="ECO:0007669"/>
    <property type="project" value="UniProtKB-KW"/>
</dbReference>
<proteinExistence type="predicted"/>
<organism evidence="12 13">
    <name type="scientific">Chara braunii</name>
    <name type="common">Braun's stonewort</name>
    <dbReference type="NCBI Taxonomy" id="69332"/>
    <lineage>
        <taxon>Eukaryota</taxon>
        <taxon>Viridiplantae</taxon>
        <taxon>Streptophyta</taxon>
        <taxon>Charophyceae</taxon>
        <taxon>Charales</taxon>
        <taxon>Characeae</taxon>
        <taxon>Chara</taxon>
    </lineage>
</organism>
<reference evidence="12 13" key="1">
    <citation type="journal article" date="2018" name="Cell">
        <title>The Chara Genome: Secondary Complexity and Implications for Plant Terrestrialization.</title>
        <authorList>
            <person name="Nishiyama T."/>
            <person name="Sakayama H."/>
            <person name="Vries J.D."/>
            <person name="Buschmann H."/>
            <person name="Saint-Marcoux D."/>
            <person name="Ullrich K.K."/>
            <person name="Haas F.B."/>
            <person name="Vanderstraeten L."/>
            <person name="Becker D."/>
            <person name="Lang D."/>
            <person name="Vosolsobe S."/>
            <person name="Rombauts S."/>
            <person name="Wilhelmsson P.K.I."/>
            <person name="Janitza P."/>
            <person name="Kern R."/>
            <person name="Heyl A."/>
            <person name="Rumpler F."/>
            <person name="Villalobos L.I.A.C."/>
            <person name="Clay J.M."/>
            <person name="Skokan R."/>
            <person name="Toyoda A."/>
            <person name="Suzuki Y."/>
            <person name="Kagoshima H."/>
            <person name="Schijlen E."/>
            <person name="Tajeshwar N."/>
            <person name="Catarino B."/>
            <person name="Hetherington A.J."/>
            <person name="Saltykova A."/>
            <person name="Bonnot C."/>
            <person name="Breuninger H."/>
            <person name="Symeonidi A."/>
            <person name="Radhakrishnan G.V."/>
            <person name="Van Nieuwerburgh F."/>
            <person name="Deforce D."/>
            <person name="Chang C."/>
            <person name="Karol K.G."/>
            <person name="Hedrich R."/>
            <person name="Ulvskov P."/>
            <person name="Glockner G."/>
            <person name="Delwiche C.F."/>
            <person name="Petrasek J."/>
            <person name="Van de Peer Y."/>
            <person name="Friml J."/>
            <person name="Beilby M."/>
            <person name="Dolan L."/>
            <person name="Kohara Y."/>
            <person name="Sugano S."/>
            <person name="Fujiyama A."/>
            <person name="Delaux P.-M."/>
            <person name="Quint M."/>
            <person name="TheiBen G."/>
            <person name="Hagemann M."/>
            <person name="Harholt J."/>
            <person name="Dunand C."/>
            <person name="Zachgo S."/>
            <person name="Langdale J."/>
            <person name="Maumus F."/>
            <person name="Straeten D.V.D."/>
            <person name="Gould S.B."/>
            <person name="Rensing S.A."/>
        </authorList>
    </citation>
    <scope>NUCLEOTIDE SEQUENCE [LARGE SCALE GENOMIC DNA]</scope>
    <source>
        <strain evidence="12 13">S276</strain>
    </source>
</reference>
<evidence type="ECO:0000313" key="12">
    <source>
        <dbReference type="EMBL" id="GBG74515.1"/>
    </source>
</evidence>
<dbReference type="CDD" id="cd00303">
    <property type="entry name" value="retropepsin_like"/>
    <property type="match status" value="1"/>
</dbReference>
<dbReference type="InterPro" id="IPR041588">
    <property type="entry name" value="Integrase_H2C2"/>
</dbReference>
<keyword evidence="6" id="KW-0378">Hydrolase</keyword>
<evidence type="ECO:0000256" key="1">
    <source>
        <dbReference type="ARBA" id="ARBA00022670"/>
    </source>
</evidence>
<dbReference type="GO" id="GO:0008233">
    <property type="term" value="F:peptidase activity"/>
    <property type="evidence" value="ECO:0007669"/>
    <property type="project" value="UniProtKB-KW"/>
</dbReference>
<evidence type="ECO:0000259" key="11">
    <source>
        <dbReference type="PROSITE" id="PS50994"/>
    </source>
</evidence>
<comment type="caution">
    <text evidence="12">The sequence shown here is derived from an EMBL/GenBank/DDBJ whole genome shotgun (WGS) entry which is preliminary data.</text>
</comment>
<evidence type="ECO:0000313" key="13">
    <source>
        <dbReference type="Proteomes" id="UP000265515"/>
    </source>
</evidence>
<dbReference type="Pfam" id="PF17919">
    <property type="entry name" value="RT_RNaseH_2"/>
    <property type="match status" value="1"/>
</dbReference>
<feature type="domain" description="Integrase catalytic" evidence="11">
    <location>
        <begin position="1194"/>
        <end position="1310"/>
    </location>
</feature>
<gene>
    <name evidence="12" type="ORF">CBR_g18925</name>
</gene>
<dbReference type="Gene3D" id="1.10.340.70">
    <property type="match status" value="1"/>
</dbReference>
<dbReference type="InterPro" id="IPR050951">
    <property type="entry name" value="Retrovirus_Pol_polyprotein"/>
</dbReference>
<evidence type="ECO:0000256" key="2">
    <source>
        <dbReference type="ARBA" id="ARBA00022679"/>
    </source>
</evidence>
<dbReference type="InterPro" id="IPR043128">
    <property type="entry name" value="Rev_trsase/Diguanyl_cyclase"/>
</dbReference>
<dbReference type="PROSITE" id="PS50878">
    <property type="entry name" value="RT_POL"/>
    <property type="match status" value="1"/>
</dbReference>
<keyword evidence="1" id="KW-0645">Protease</keyword>
<feature type="region of interest" description="Disordered" evidence="9">
    <location>
        <begin position="1"/>
        <end position="43"/>
    </location>
</feature>
<dbReference type="CDD" id="cd01647">
    <property type="entry name" value="RT_LTR"/>
    <property type="match status" value="1"/>
</dbReference>
<name>A0A388KWT7_CHABU</name>
<evidence type="ECO:0000256" key="3">
    <source>
        <dbReference type="ARBA" id="ARBA00022695"/>
    </source>
</evidence>
<keyword evidence="8" id="KW-0511">Multifunctional enzyme</keyword>
<evidence type="ECO:0000256" key="4">
    <source>
        <dbReference type="ARBA" id="ARBA00022722"/>
    </source>
</evidence>
<dbReference type="SUPFAM" id="SSF53098">
    <property type="entry name" value="Ribonuclease H-like"/>
    <property type="match status" value="1"/>
</dbReference>
<accession>A0A388KWT7</accession>
<dbReference type="PANTHER" id="PTHR37984">
    <property type="entry name" value="PROTEIN CBG26694"/>
    <property type="match status" value="1"/>
</dbReference>
<keyword evidence="3" id="KW-0548">Nucleotidyltransferase</keyword>
<dbReference type="CDD" id="cd09274">
    <property type="entry name" value="RNase_HI_RT_Ty3"/>
    <property type="match status" value="1"/>
</dbReference>
<dbReference type="Gene3D" id="2.40.70.10">
    <property type="entry name" value="Acid Proteases"/>
    <property type="match status" value="1"/>
</dbReference>
<dbReference type="Gene3D" id="3.30.420.10">
    <property type="entry name" value="Ribonuclease H-like superfamily/Ribonuclease H"/>
    <property type="match status" value="1"/>
</dbReference>
<dbReference type="InterPro" id="IPR021109">
    <property type="entry name" value="Peptidase_aspartic_dom_sf"/>
</dbReference>
<evidence type="ECO:0000256" key="9">
    <source>
        <dbReference type="SAM" id="MobiDB-lite"/>
    </source>
</evidence>
<dbReference type="InterPro" id="IPR001584">
    <property type="entry name" value="Integrase_cat-core"/>
</dbReference>
<dbReference type="FunFam" id="3.30.70.270:FF:000020">
    <property type="entry name" value="Transposon Tf2-6 polyprotein-like Protein"/>
    <property type="match status" value="1"/>
</dbReference>
<dbReference type="Gene3D" id="3.10.10.10">
    <property type="entry name" value="HIV Type 1 Reverse Transcriptase, subunit A, domain 1"/>
    <property type="match status" value="1"/>
</dbReference>
<dbReference type="GO" id="GO:0004519">
    <property type="term" value="F:endonuclease activity"/>
    <property type="evidence" value="ECO:0007669"/>
    <property type="project" value="UniProtKB-KW"/>
</dbReference>
<dbReference type="GO" id="GO:0003676">
    <property type="term" value="F:nucleic acid binding"/>
    <property type="evidence" value="ECO:0007669"/>
    <property type="project" value="InterPro"/>
</dbReference>
<dbReference type="InterPro" id="IPR012337">
    <property type="entry name" value="RNaseH-like_sf"/>
</dbReference>
<feature type="compositionally biased region" description="Pro residues" evidence="9">
    <location>
        <begin position="157"/>
        <end position="177"/>
    </location>
</feature>
<dbReference type="Gramene" id="GBG74515">
    <property type="protein sequence ID" value="GBG74515"/>
    <property type="gene ID" value="CBR_g18925"/>
</dbReference>
<evidence type="ECO:0000256" key="6">
    <source>
        <dbReference type="ARBA" id="ARBA00022801"/>
    </source>
</evidence>
<dbReference type="Pfam" id="PF08284">
    <property type="entry name" value="RVP_2"/>
    <property type="match status" value="1"/>
</dbReference>
<keyword evidence="7" id="KW-0695">RNA-directed DNA polymerase</keyword>
<dbReference type="InterPro" id="IPR041577">
    <property type="entry name" value="RT_RNaseH_2"/>
</dbReference>
<evidence type="ECO:0000259" key="10">
    <source>
        <dbReference type="PROSITE" id="PS50878"/>
    </source>
</evidence>
<dbReference type="InterPro" id="IPR036397">
    <property type="entry name" value="RNaseH_sf"/>
</dbReference>
<evidence type="ECO:0000256" key="5">
    <source>
        <dbReference type="ARBA" id="ARBA00022759"/>
    </source>
</evidence>
<dbReference type="PROSITE" id="PS50994">
    <property type="entry name" value="INTEGRASE"/>
    <property type="match status" value="1"/>
</dbReference>
<feature type="region of interest" description="Disordered" evidence="9">
    <location>
        <begin position="156"/>
        <end position="196"/>
    </location>
</feature>
<protein>
    <recommendedName>
        <fullName evidence="14">Reverse transcriptase</fullName>
    </recommendedName>
</protein>
<dbReference type="Pfam" id="PF17921">
    <property type="entry name" value="Integrase_H2C2"/>
    <property type="match status" value="1"/>
</dbReference>
<evidence type="ECO:0008006" key="14">
    <source>
        <dbReference type="Google" id="ProtNLM"/>
    </source>
</evidence>
<dbReference type="Pfam" id="PF00078">
    <property type="entry name" value="RVT_1"/>
    <property type="match status" value="1"/>
</dbReference>
<dbReference type="InterPro" id="IPR043502">
    <property type="entry name" value="DNA/RNA_pol_sf"/>
</dbReference>
<dbReference type="PANTHER" id="PTHR37984:SF5">
    <property type="entry name" value="PROTEIN NYNRIN-LIKE"/>
    <property type="match status" value="1"/>
</dbReference>
<dbReference type="EMBL" id="BFEA01000204">
    <property type="protein sequence ID" value="GBG74515.1"/>
    <property type="molecule type" value="Genomic_DNA"/>
</dbReference>
<dbReference type="Proteomes" id="UP000265515">
    <property type="component" value="Unassembled WGS sequence"/>
</dbReference>
<dbReference type="Gene3D" id="3.30.70.270">
    <property type="match status" value="2"/>
</dbReference>
<dbReference type="FunFam" id="3.10.20.370:FF:000001">
    <property type="entry name" value="Retrovirus-related Pol polyprotein from transposon 17.6-like protein"/>
    <property type="match status" value="1"/>
</dbReference>
<keyword evidence="2" id="KW-0808">Transferase</keyword>
<evidence type="ECO:0000256" key="7">
    <source>
        <dbReference type="ARBA" id="ARBA00022918"/>
    </source>
</evidence>
<feature type="domain" description="Reverse transcriptase" evidence="10">
    <location>
        <begin position="664"/>
        <end position="843"/>
    </location>
</feature>
<sequence>MSDAADTGAGEVEVVIKAEGEPSATTPPPPTLTPAQRRKREIQQKLREHQALLAEAERQEAAELEAATDASRKEHLLQQAQKTFADARVAQCTRDLAELVLLQDKLTASHFTNWDERIQRLETRVSDMGTQQSKILDAIQNLTAQLTAANLISPLVPVGPSPKPPKSSQPSSSPPSSPHSSRKSSPYVSSQAKATPPPTFAAVVVGDHRGPKIPAPSKFKGDDPKIDVGDWTAGTRAYLKGFQCPKQQKVATVVELLEGPAQKWATSTASAQSQTLEDWALALGADKLLQALEDRFADKERARKAADKIVRLGQQRYSGSLQALFAEFEQLTSTSRLVMSVDDLLTSFCKAAPEKFSVALYSAGHKDWRSFGRAALDMEAKLHVQAPSSDRRKGAFPRGGRKGKADFAYAGRGVEEEEGKGGLLEQNKSDLILLRPLINRRRIKGLLDCGATRNFMSPSAVQKLHLGMKVVQLQQPLQVCIGDYTVLTIREKVRGIPVTFDRAGEVRHSLNFYIFPDLPFDLVFSMQWLRAVNPRIDWQIPKVELPNSKRVYQPCMLAADYHPQTSCFCLRAREFYALSRQYDHECLLIALVKQTDTPSTPCPPEIQQVVDQYADLMQEPFGLPNRPTKHHIELLPGAVPPKGRIYRMSPVELEELRRQLKTLTSQGWIRPNTSQFGAPVLFVPKGSGEFRMCIDYRGLNKITRKSIEPLPRIDDFLDMVQGCTIFSKVDLKSGYHQIEMAEEDVHKTAFKTGYGTYEYLVMPFGLCNAPGTFQTEMHRIFRPYLDKFMVVYLDDILVFSRTAREHAEHLALILQALRDSQYKINREKSSFGVPSVIYLGHVISGDGLAPEAAKVAAIQDWPQPQTVRDVRSFLGLASYYKKFVRNFSAVAAPLTNLTKKDTPFFWSLHCQMAFARLKQALTRAPVLKLPDPTLPFVLTTDASQYGIGAVLQQDDGNGLRPVEFMSKKIKTQKLHDSTYEKELYALVSALKHWKHFLLGRHFKIFCDHSTLQWLKSQGELNDKLPRYIHFIDLFDFELKHKKGCYNKVAAALSRRPDSFALISSTQSFGEEVCQTIARLLPQDPTYGPIVRSLQADPNSEPGYALSSDLLYTYSRGEERLCIPEDQQLRTLLMSECHDARGHLGFLKSYAALSQRFFWKDMHSDMLRYVDTYELCQRNKVQRKLPLGLLKPLPIPDGPAQSVSTDFTDLGKTTPRGMRHVMVCVDRFSKYAEFIPLPEVVRVPAMRAAFSKRWVTHHGPPTSIVSDRDPIFCSDEWQSYCKDYRHSRLDMTSGRHPEANGSAEVMNQVLF</sequence>
<dbReference type="InterPro" id="IPR000477">
    <property type="entry name" value="RT_dom"/>
</dbReference>
<evidence type="ECO:0000256" key="8">
    <source>
        <dbReference type="ARBA" id="ARBA00023268"/>
    </source>
</evidence>
<dbReference type="GO" id="GO:0003964">
    <property type="term" value="F:RNA-directed DNA polymerase activity"/>
    <property type="evidence" value="ECO:0007669"/>
    <property type="project" value="UniProtKB-KW"/>
</dbReference>
<keyword evidence="4" id="KW-0540">Nuclease</keyword>
<dbReference type="GO" id="GO:0015074">
    <property type="term" value="P:DNA integration"/>
    <property type="evidence" value="ECO:0007669"/>
    <property type="project" value="InterPro"/>
</dbReference>
<keyword evidence="5" id="KW-0255">Endonuclease</keyword>
<keyword evidence="13" id="KW-1185">Reference proteome</keyword>
<dbReference type="SUPFAM" id="SSF56672">
    <property type="entry name" value="DNA/RNA polymerases"/>
    <property type="match status" value="1"/>
</dbReference>
<dbReference type="FunFam" id="3.10.10.10:FF:000007">
    <property type="entry name" value="Retrovirus-related Pol polyprotein from transposon 17.6-like Protein"/>
    <property type="match status" value="1"/>
</dbReference>
<dbReference type="OrthoDB" id="2013610at2759"/>